<proteinExistence type="predicted"/>
<dbReference type="Pfam" id="PF12937">
    <property type="entry name" value="F-box-like"/>
    <property type="match status" value="1"/>
</dbReference>
<reference evidence="2" key="1">
    <citation type="submission" date="2020-11" db="EMBL/GenBank/DDBJ databases">
        <authorList>
            <consortium name="DOE Joint Genome Institute"/>
            <person name="Ahrendt S."/>
            <person name="Riley R."/>
            <person name="Andreopoulos W."/>
            <person name="Labutti K."/>
            <person name="Pangilinan J."/>
            <person name="Ruiz-Duenas F.J."/>
            <person name="Barrasa J.M."/>
            <person name="Sanchez-Garcia M."/>
            <person name="Camarero S."/>
            <person name="Miyauchi S."/>
            <person name="Serrano A."/>
            <person name="Linde D."/>
            <person name="Babiker R."/>
            <person name="Drula E."/>
            <person name="Ayuso-Fernandez I."/>
            <person name="Pacheco R."/>
            <person name="Padilla G."/>
            <person name="Ferreira P."/>
            <person name="Barriuso J."/>
            <person name="Kellner H."/>
            <person name="Castanera R."/>
            <person name="Alfaro M."/>
            <person name="Ramirez L."/>
            <person name="Pisabarro A.G."/>
            <person name="Kuo A."/>
            <person name="Tritt A."/>
            <person name="Lipzen A."/>
            <person name="He G."/>
            <person name="Yan M."/>
            <person name="Ng V."/>
            <person name="Cullen D."/>
            <person name="Martin F."/>
            <person name="Rosso M.-N."/>
            <person name="Henrissat B."/>
            <person name="Hibbett D."/>
            <person name="Martinez A.T."/>
            <person name="Grigoriev I.V."/>
        </authorList>
    </citation>
    <scope>NUCLEOTIDE SEQUENCE</scope>
    <source>
        <strain evidence="2">MF-IS2</strain>
    </source>
</reference>
<dbReference type="AlphaFoldDB" id="A0A9P5XBV2"/>
<dbReference type="Proteomes" id="UP000807342">
    <property type="component" value="Unassembled WGS sequence"/>
</dbReference>
<name>A0A9P5XBV2_9AGAR</name>
<organism evidence="2 3">
    <name type="scientific">Macrolepiota fuliginosa MF-IS2</name>
    <dbReference type="NCBI Taxonomy" id="1400762"/>
    <lineage>
        <taxon>Eukaryota</taxon>
        <taxon>Fungi</taxon>
        <taxon>Dikarya</taxon>
        <taxon>Basidiomycota</taxon>
        <taxon>Agaricomycotina</taxon>
        <taxon>Agaricomycetes</taxon>
        <taxon>Agaricomycetidae</taxon>
        <taxon>Agaricales</taxon>
        <taxon>Agaricineae</taxon>
        <taxon>Agaricaceae</taxon>
        <taxon>Macrolepiota</taxon>
    </lineage>
</organism>
<evidence type="ECO:0000259" key="1">
    <source>
        <dbReference type="Pfam" id="PF12937"/>
    </source>
</evidence>
<evidence type="ECO:0000313" key="3">
    <source>
        <dbReference type="Proteomes" id="UP000807342"/>
    </source>
</evidence>
<dbReference type="Gene3D" id="1.20.1280.50">
    <property type="match status" value="1"/>
</dbReference>
<dbReference type="InterPro" id="IPR036047">
    <property type="entry name" value="F-box-like_dom_sf"/>
</dbReference>
<dbReference type="OrthoDB" id="3351939at2759"/>
<comment type="caution">
    <text evidence="2">The sequence shown here is derived from an EMBL/GenBank/DDBJ whole genome shotgun (WGS) entry which is preliminary data.</text>
</comment>
<dbReference type="EMBL" id="MU151212">
    <property type="protein sequence ID" value="KAF9447162.1"/>
    <property type="molecule type" value="Genomic_DNA"/>
</dbReference>
<sequence>MHFTPHTPHSPKRILLEEEETRLAAELSAIRSQMNELAPVSVLPTEILEQVFSICVSWLYSPKKPRHRLAWTQVCRQWRTLSFNSLRLWQCIDLTDSRFAREFLARSRAAPISIFSASPLKVCTEDLVIHTSRLHSIDVFLFPDDMLDLFTSLGPNLFSLTSLSLKIPPVSSTFILDTPIPSIRRLSLDCVAVHWDALADLTHLTLRGLCPKFSPSVTQIHEIFSRSPLLEYVRLDSIRPEDLDAPNQTLTLPHLRDLIISAKAPIITAILSRMSLAPTTRLQLTCASFDDLRTFFPRGLPFEVPINHLHIEGLRFARHASRFLRVNARPWSDDPQDIQFTLDSVSCIATPFLSSLPIILNLSQITFLEFNTGVLLDLSLSSLQSFLAHTCNVETIRIAFNVLQDLLNILTHPNPETQQLLLPNLSQITFSRPGDLWWHFTDHWLRSITHCVKSRKARGCPLKTLEFIKCHGATLLALSEIQQIVPEIVITEPFEARRPSSASLFAGSF</sequence>
<dbReference type="SUPFAM" id="SSF81383">
    <property type="entry name" value="F-box domain"/>
    <property type="match status" value="1"/>
</dbReference>
<evidence type="ECO:0000313" key="2">
    <source>
        <dbReference type="EMBL" id="KAF9447162.1"/>
    </source>
</evidence>
<keyword evidence="3" id="KW-1185">Reference proteome</keyword>
<feature type="domain" description="F-box" evidence="1">
    <location>
        <begin position="41"/>
        <end position="94"/>
    </location>
</feature>
<gene>
    <name evidence="2" type="ORF">P691DRAFT_672060</name>
</gene>
<accession>A0A9P5XBV2</accession>
<dbReference type="InterPro" id="IPR001810">
    <property type="entry name" value="F-box_dom"/>
</dbReference>
<protein>
    <recommendedName>
        <fullName evidence="1">F-box domain-containing protein</fullName>
    </recommendedName>
</protein>